<proteinExistence type="predicted"/>
<protein>
    <submittedName>
        <fullName evidence="2">Uncharacterized protein</fullName>
    </submittedName>
</protein>
<sequence>MFAFPKTEIPPAEGLERGRSSGTESYDSVGRPLRSDRIKADDVITMLTKGVSGELLFGFRARPVCHTSNRCNNKGTRRKIGSLSPKVWTGINIL</sequence>
<comment type="caution">
    <text evidence="2">The sequence shown here is derived from an EMBL/GenBank/DDBJ whole genome shotgun (WGS) entry which is preliminary data.</text>
</comment>
<evidence type="ECO:0000256" key="1">
    <source>
        <dbReference type="SAM" id="MobiDB-lite"/>
    </source>
</evidence>
<keyword evidence="3" id="KW-1185">Reference proteome</keyword>
<feature type="region of interest" description="Disordered" evidence="1">
    <location>
        <begin position="1"/>
        <end position="31"/>
    </location>
</feature>
<evidence type="ECO:0000313" key="3">
    <source>
        <dbReference type="Proteomes" id="UP000708208"/>
    </source>
</evidence>
<dbReference type="Proteomes" id="UP000708208">
    <property type="component" value="Unassembled WGS sequence"/>
</dbReference>
<dbReference type="EMBL" id="CAJVCH010546011">
    <property type="protein sequence ID" value="CAG7828070.1"/>
    <property type="molecule type" value="Genomic_DNA"/>
</dbReference>
<name>A0A8J2LAB8_9HEXA</name>
<evidence type="ECO:0000313" key="2">
    <source>
        <dbReference type="EMBL" id="CAG7828070.1"/>
    </source>
</evidence>
<reference evidence="2" key="1">
    <citation type="submission" date="2021-06" db="EMBL/GenBank/DDBJ databases">
        <authorList>
            <person name="Hodson N. C."/>
            <person name="Mongue J. A."/>
            <person name="Jaron S. K."/>
        </authorList>
    </citation>
    <scope>NUCLEOTIDE SEQUENCE</scope>
</reference>
<dbReference type="AlphaFoldDB" id="A0A8J2LAB8"/>
<organism evidence="2 3">
    <name type="scientific">Allacma fusca</name>
    <dbReference type="NCBI Taxonomy" id="39272"/>
    <lineage>
        <taxon>Eukaryota</taxon>
        <taxon>Metazoa</taxon>
        <taxon>Ecdysozoa</taxon>
        <taxon>Arthropoda</taxon>
        <taxon>Hexapoda</taxon>
        <taxon>Collembola</taxon>
        <taxon>Symphypleona</taxon>
        <taxon>Sminthuridae</taxon>
        <taxon>Allacma</taxon>
    </lineage>
</organism>
<accession>A0A8J2LAB8</accession>
<gene>
    <name evidence="2" type="ORF">AFUS01_LOCUS38021</name>
</gene>